<dbReference type="Pfam" id="PF07366">
    <property type="entry name" value="SnoaL"/>
    <property type="match status" value="1"/>
</dbReference>
<dbReference type="EMBL" id="CP142149">
    <property type="protein sequence ID" value="WSE32130.1"/>
    <property type="molecule type" value="Genomic_DNA"/>
</dbReference>
<accession>A0ABZ1ICF7</accession>
<dbReference type="InterPro" id="IPR009959">
    <property type="entry name" value="Cyclase_SnoaL-like"/>
</dbReference>
<organism evidence="2 3">
    <name type="scientific">Amycolatopsis rhabdoformis</name>
    <dbReference type="NCBI Taxonomy" id="1448059"/>
    <lineage>
        <taxon>Bacteria</taxon>
        <taxon>Bacillati</taxon>
        <taxon>Actinomycetota</taxon>
        <taxon>Actinomycetes</taxon>
        <taxon>Pseudonocardiales</taxon>
        <taxon>Pseudonocardiaceae</taxon>
        <taxon>Amycolatopsis</taxon>
    </lineage>
</organism>
<sequence>MTTDQLTRNKHLVESLVQELFTQGDLTAVDRYLADDFLNHDPPFPGSPEGAEGLRRAAEVVRSAAPDWRSEADHYVAESDLVVEHFHAYGTRTGELFGAPPDGKKLTLRGIQIFRIAGDKIVERWGPAATWSTEGDPNPGFSSPLLDQPRRGA</sequence>
<evidence type="ECO:0000313" key="3">
    <source>
        <dbReference type="Proteomes" id="UP001330812"/>
    </source>
</evidence>
<dbReference type="InterPro" id="IPR032710">
    <property type="entry name" value="NTF2-like_dom_sf"/>
</dbReference>
<dbReference type="Proteomes" id="UP001330812">
    <property type="component" value="Chromosome"/>
</dbReference>
<dbReference type="PANTHER" id="PTHR38436">
    <property type="entry name" value="POLYKETIDE CYCLASE SNOAL-LIKE DOMAIN"/>
    <property type="match status" value="1"/>
</dbReference>
<keyword evidence="3" id="KW-1185">Reference proteome</keyword>
<evidence type="ECO:0000313" key="2">
    <source>
        <dbReference type="EMBL" id="WSE32130.1"/>
    </source>
</evidence>
<protein>
    <submittedName>
        <fullName evidence="2">Ester cyclase</fullName>
    </submittedName>
</protein>
<gene>
    <name evidence="2" type="ORF">VSH64_08415</name>
</gene>
<name>A0ABZ1ICF7_9PSEU</name>
<feature type="region of interest" description="Disordered" evidence="1">
    <location>
        <begin position="129"/>
        <end position="153"/>
    </location>
</feature>
<dbReference type="SUPFAM" id="SSF54427">
    <property type="entry name" value="NTF2-like"/>
    <property type="match status" value="1"/>
</dbReference>
<dbReference type="PANTHER" id="PTHR38436:SF1">
    <property type="entry name" value="ESTER CYCLASE"/>
    <property type="match status" value="1"/>
</dbReference>
<dbReference type="RefSeq" id="WP_326834938.1">
    <property type="nucleotide sequence ID" value="NZ_CP142149.1"/>
</dbReference>
<reference evidence="2 3" key="1">
    <citation type="journal article" date="2015" name="Int. J. Syst. Evol. Microbiol.">
        <title>Amycolatopsis rhabdoformis sp. nov., an actinomycete isolated from a tropical forest soil.</title>
        <authorList>
            <person name="Souza W.R."/>
            <person name="Silva R.E."/>
            <person name="Goodfellow M."/>
            <person name="Busarakam K."/>
            <person name="Figueiro F.S."/>
            <person name="Ferreira D."/>
            <person name="Rodrigues-Filho E."/>
            <person name="Moraes L.A.B."/>
            <person name="Zucchi T.D."/>
        </authorList>
    </citation>
    <scope>NUCLEOTIDE SEQUENCE [LARGE SCALE GENOMIC DNA]</scope>
    <source>
        <strain evidence="2 3">NCIMB 14900</strain>
    </source>
</reference>
<evidence type="ECO:0000256" key="1">
    <source>
        <dbReference type="SAM" id="MobiDB-lite"/>
    </source>
</evidence>
<dbReference type="Gene3D" id="3.10.450.50">
    <property type="match status" value="1"/>
</dbReference>
<proteinExistence type="predicted"/>